<accession>A0ABU4JVR7</accession>
<evidence type="ECO:0000256" key="3">
    <source>
        <dbReference type="ARBA" id="ARBA00022989"/>
    </source>
</evidence>
<protein>
    <submittedName>
        <fullName evidence="6">YkvA family protein</fullName>
    </submittedName>
</protein>
<dbReference type="RefSeq" id="WP_318798602.1">
    <property type="nucleotide sequence ID" value="NZ_JARUJP010000017.1"/>
</dbReference>
<dbReference type="EMBL" id="JARUJP010000017">
    <property type="protein sequence ID" value="MDW8802239.1"/>
    <property type="molecule type" value="Genomic_DNA"/>
</dbReference>
<sequence>MKVSSTNLVLTEEDILSIIEEYIDIEGLVINSIQIRELITVKGSYKRKVTIPFTAQIGLGNIHGNIVNLKLFSVKVSKIGIFKGIKNIALKKILSQFQEYGVKVDKDTITLELDTVSKLVPYFYFKLKGIRLAQGVIEIEAQDVIYCERKPIVNMKKNCEPSPRRPLQDEYSKVRGEILRKIPHKYDRVVQYAMLIPDITALFWRLFKDSRVSVKVKIKAAAVIAYLASPIDILPDFIPLVGGIDDVAIAFFGLNAIINEVPKELILQNWQGEENIILLTQSAVRHISKIVGSQNVNTLLSFIKEIFEREDKRVNI</sequence>
<keyword evidence="7" id="KW-1185">Reference proteome</keyword>
<evidence type="ECO:0000313" key="6">
    <source>
        <dbReference type="EMBL" id="MDW8802239.1"/>
    </source>
</evidence>
<dbReference type="Pfam" id="PF06803">
    <property type="entry name" value="DUF1232"/>
    <property type="match status" value="1"/>
</dbReference>
<comment type="caution">
    <text evidence="6">The sequence shown here is derived from an EMBL/GenBank/DDBJ whole genome shotgun (WGS) entry which is preliminary data.</text>
</comment>
<name>A0ABU4JVR7_9CLOT</name>
<dbReference type="Proteomes" id="UP001281656">
    <property type="component" value="Unassembled WGS sequence"/>
</dbReference>
<keyword evidence="3" id="KW-1133">Transmembrane helix</keyword>
<proteinExistence type="predicted"/>
<reference evidence="6 7" key="1">
    <citation type="submission" date="2023-04" db="EMBL/GenBank/DDBJ databases">
        <title>Clostridium tannerae sp. nov., isolated from the fecal material of an alpaca.</title>
        <authorList>
            <person name="Miller S."/>
            <person name="Hendry M."/>
            <person name="King J."/>
            <person name="Sankaranarayanan K."/>
            <person name="Lawson P.A."/>
        </authorList>
    </citation>
    <scope>NUCLEOTIDE SEQUENCE [LARGE SCALE GENOMIC DNA]</scope>
    <source>
        <strain evidence="6 7">A1-XYC3</strain>
    </source>
</reference>
<comment type="subcellular location">
    <subcellularLocation>
        <location evidence="1">Endomembrane system</location>
        <topology evidence="1">Multi-pass membrane protein</topology>
    </subcellularLocation>
</comment>
<evidence type="ECO:0000256" key="4">
    <source>
        <dbReference type="ARBA" id="ARBA00023136"/>
    </source>
</evidence>
<keyword evidence="2" id="KW-0812">Transmembrane</keyword>
<feature type="domain" description="DUF1232" evidence="5">
    <location>
        <begin position="217"/>
        <end position="252"/>
    </location>
</feature>
<evidence type="ECO:0000256" key="2">
    <source>
        <dbReference type="ARBA" id="ARBA00022692"/>
    </source>
</evidence>
<organism evidence="6 7">
    <name type="scientific">Clostridium tanneri</name>
    <dbReference type="NCBI Taxonomy" id="3037988"/>
    <lineage>
        <taxon>Bacteria</taxon>
        <taxon>Bacillati</taxon>
        <taxon>Bacillota</taxon>
        <taxon>Clostridia</taxon>
        <taxon>Eubacteriales</taxon>
        <taxon>Clostridiaceae</taxon>
        <taxon>Clostridium</taxon>
    </lineage>
</organism>
<evidence type="ECO:0000256" key="1">
    <source>
        <dbReference type="ARBA" id="ARBA00004127"/>
    </source>
</evidence>
<evidence type="ECO:0000313" key="7">
    <source>
        <dbReference type="Proteomes" id="UP001281656"/>
    </source>
</evidence>
<dbReference type="InterPro" id="IPR010652">
    <property type="entry name" value="DUF1232"/>
</dbReference>
<gene>
    <name evidence="6" type="ORF">P8V03_13875</name>
</gene>
<evidence type="ECO:0000259" key="5">
    <source>
        <dbReference type="Pfam" id="PF06803"/>
    </source>
</evidence>
<keyword evidence="4" id="KW-0472">Membrane</keyword>